<sequence length="278" mass="28557">MRTHPHSALFVALFAAVTLPALALPAAGTGQFKDLLDKAKQATHMSNTSTAAASLPTSDIAAGLKEALAKSTTSAINSLGRDGGFWNNSKVRIPLPGKLEEAGKLARKLGQGAKVDAFELSMNRAAEKAVPQVAQIFGDAIRKMTLSDARGILSGGDHAATDYFRRVAGPALTARIEPIVAKATNSVGVTQKYKAFTSGSGGGALGGALGSLGSLGSLGGHHAESDSNGSSGSPLNLDDYVTRKTLDGLFTTIGDQEKSIRTNPAARTTDLLKKVFGG</sequence>
<dbReference type="InterPro" id="IPR025245">
    <property type="entry name" value="DUF4197"/>
</dbReference>
<dbReference type="Proteomes" id="UP001562159">
    <property type="component" value="Unassembled WGS sequence"/>
</dbReference>
<name>A0ABV4AQ58_9GAMM</name>
<protein>
    <submittedName>
        <fullName evidence="2">DUF4197 domain-containing protein</fullName>
    </submittedName>
</protein>
<accession>A0ABV4AQ58</accession>
<evidence type="ECO:0000313" key="3">
    <source>
        <dbReference type="Proteomes" id="UP001562159"/>
    </source>
</evidence>
<keyword evidence="3" id="KW-1185">Reference proteome</keyword>
<proteinExistence type="predicted"/>
<feature type="chain" id="PRO_5046357833" evidence="1">
    <location>
        <begin position="24"/>
        <end position="278"/>
    </location>
</feature>
<dbReference type="Pfam" id="PF13852">
    <property type="entry name" value="DUF4197"/>
    <property type="match status" value="1"/>
</dbReference>
<feature type="signal peptide" evidence="1">
    <location>
        <begin position="1"/>
        <end position="23"/>
    </location>
</feature>
<dbReference type="EMBL" id="JBGBPY010000001">
    <property type="protein sequence ID" value="MEY2181714.1"/>
    <property type="molecule type" value="Genomic_DNA"/>
</dbReference>
<organism evidence="2 3">
    <name type="scientific">Rhodanobacter humi</name>
    <dbReference type="NCBI Taxonomy" id="1888173"/>
    <lineage>
        <taxon>Bacteria</taxon>
        <taxon>Pseudomonadati</taxon>
        <taxon>Pseudomonadota</taxon>
        <taxon>Gammaproteobacteria</taxon>
        <taxon>Lysobacterales</taxon>
        <taxon>Rhodanobacteraceae</taxon>
        <taxon>Rhodanobacter</taxon>
    </lineage>
</organism>
<comment type="caution">
    <text evidence="2">The sequence shown here is derived from an EMBL/GenBank/DDBJ whole genome shotgun (WGS) entry which is preliminary data.</text>
</comment>
<evidence type="ECO:0000313" key="2">
    <source>
        <dbReference type="EMBL" id="MEY2181714.1"/>
    </source>
</evidence>
<gene>
    <name evidence="2" type="ORF">AB7878_04740</name>
</gene>
<evidence type="ECO:0000256" key="1">
    <source>
        <dbReference type="SAM" id="SignalP"/>
    </source>
</evidence>
<keyword evidence="1" id="KW-0732">Signal</keyword>
<reference evidence="2 3" key="1">
    <citation type="submission" date="2024-07" db="EMBL/GenBank/DDBJ databases">
        <title>Molecular mechanisms and environmental adaptations of flagellar loss and biofilm growth of Rhodanobacter under environmental stress.</title>
        <authorList>
            <person name="Chen M."/>
        </authorList>
    </citation>
    <scope>NUCLEOTIDE SEQUENCE [LARGE SCALE GENOMIC DNA]</scope>
    <source>
        <strain evidence="2 3">RS22</strain>
    </source>
</reference>